<evidence type="ECO:0000256" key="6">
    <source>
        <dbReference type="ARBA" id="ARBA00023136"/>
    </source>
</evidence>
<dbReference type="InterPro" id="IPR003660">
    <property type="entry name" value="HAMP_dom"/>
</dbReference>
<protein>
    <submittedName>
        <fullName evidence="12">HAMP domain-containing protein</fullName>
    </submittedName>
</protein>
<evidence type="ECO:0000256" key="5">
    <source>
        <dbReference type="ARBA" id="ARBA00022989"/>
    </source>
</evidence>
<dbReference type="PANTHER" id="PTHR43531:SF11">
    <property type="entry name" value="METHYL-ACCEPTING CHEMOTAXIS PROTEIN 3"/>
    <property type="match status" value="1"/>
</dbReference>
<feature type="domain" description="HAMP" evidence="11">
    <location>
        <begin position="334"/>
        <end position="386"/>
    </location>
</feature>
<dbReference type="Gene3D" id="1.10.287.950">
    <property type="entry name" value="Methyl-accepting chemotaxis protein"/>
    <property type="match status" value="1"/>
</dbReference>
<name>A0A9D1PIY4_9FIRM</name>
<evidence type="ECO:0000256" key="2">
    <source>
        <dbReference type="ARBA" id="ARBA00022475"/>
    </source>
</evidence>
<keyword evidence="4 9" id="KW-0812">Transmembrane</keyword>
<comment type="caution">
    <text evidence="12">The sequence shown here is derived from an EMBL/GenBank/DDBJ whole genome shotgun (WGS) entry which is preliminary data.</text>
</comment>
<dbReference type="EMBL" id="DXIE01000026">
    <property type="protein sequence ID" value="HIV61961.1"/>
    <property type="molecule type" value="Genomic_DNA"/>
</dbReference>
<dbReference type="PROSITE" id="PS50111">
    <property type="entry name" value="CHEMOTAXIS_TRANSDUC_2"/>
    <property type="match status" value="1"/>
</dbReference>
<evidence type="ECO:0000313" key="13">
    <source>
        <dbReference type="Proteomes" id="UP000886808"/>
    </source>
</evidence>
<dbReference type="SUPFAM" id="SSF58104">
    <property type="entry name" value="Methyl-accepting chemotaxis protein (MCP) signaling domain"/>
    <property type="match status" value="1"/>
</dbReference>
<evidence type="ECO:0000256" key="8">
    <source>
        <dbReference type="PROSITE-ProRule" id="PRU00284"/>
    </source>
</evidence>
<reference evidence="12" key="2">
    <citation type="submission" date="2021-04" db="EMBL/GenBank/DDBJ databases">
        <authorList>
            <person name="Gilroy R."/>
        </authorList>
    </citation>
    <scope>NUCLEOTIDE SEQUENCE</scope>
    <source>
        <strain evidence="12">CHK193-4272</strain>
    </source>
</reference>
<organism evidence="12 13">
    <name type="scientific">Candidatus Butyricicoccus avistercoris</name>
    <dbReference type="NCBI Taxonomy" id="2838518"/>
    <lineage>
        <taxon>Bacteria</taxon>
        <taxon>Bacillati</taxon>
        <taxon>Bacillota</taxon>
        <taxon>Clostridia</taxon>
        <taxon>Eubacteriales</taxon>
        <taxon>Butyricicoccaceae</taxon>
        <taxon>Butyricicoccus</taxon>
    </lineage>
</organism>
<evidence type="ECO:0000256" key="7">
    <source>
        <dbReference type="ARBA" id="ARBA00029447"/>
    </source>
</evidence>
<dbReference type="Proteomes" id="UP000886808">
    <property type="component" value="Unassembled WGS sequence"/>
</dbReference>
<dbReference type="GO" id="GO:0007165">
    <property type="term" value="P:signal transduction"/>
    <property type="evidence" value="ECO:0007669"/>
    <property type="project" value="UniProtKB-KW"/>
</dbReference>
<dbReference type="SMART" id="SM00283">
    <property type="entry name" value="MA"/>
    <property type="match status" value="1"/>
</dbReference>
<dbReference type="InterPro" id="IPR033479">
    <property type="entry name" value="dCache_1"/>
</dbReference>
<feature type="transmembrane region" description="Helical" evidence="9">
    <location>
        <begin position="20"/>
        <end position="38"/>
    </location>
</feature>
<sequence length="682" mass="73638">MLSKINTKRTKRLGLSGQMLMGIIVPTVVVLLILAMLITNKVFSTVNTLQNSNIDAQIDAASTQIESYFEKDYVTVQFLSDRTAVNQILKEAAAAVKGTTSLKNMPTYAETLSTLKQNQAFAGDNVFTLWLYSSNLNQVMQSDGYVSDSNYPVNETSWYQQLQQTPNEIVVSDPYADDSTGGKYVVSVAKYLYDENGKQIGVVGLDVLLESLSSYLSSLSIGEQGYVTVYDSSHNILYNPDSSMVNTNLSDVVYSDEMKDALSNKKTTDVMEYKRGDTKYYGATNYLSDIGWTVLGCMPDSEFSSHIRIVTATIVIGFAICIILLAGICVNRSNKIVNPIKQLGETSAQFVHGNLHVKVDNVNDDEVGDLAKAFIETGKGLNDIISDISYVLGEITNKNLTVETSANYEGDFVKIKNSLYGIIDRVNAVMQIINQTADQVAVGADHVSSGAQMLAQGSTQQASAVEELASTIDNVSNKMQTMSENAKIASDTANNVGQDVKKSSDKMQMMVSAMKRIDETSNEIQKIIKAIEDIAFQTNILALNAAVEAARAGNAGKGFAVVADEVRNLASKSAEASQNTATLIANSLSAVSDGMELADEASKALMIAVDDVQGVVEKINDVSGELLHQADAMQQLTIGVSQISSVVQTNSATAQESAAASEELSAQATNLKNMMSEFRFKQ</sequence>
<feature type="domain" description="Methyl-accepting transducer" evidence="10">
    <location>
        <begin position="436"/>
        <end position="665"/>
    </location>
</feature>
<gene>
    <name evidence="12" type="ORF">H9746_03815</name>
</gene>
<dbReference type="PANTHER" id="PTHR43531">
    <property type="entry name" value="PROTEIN ICFG"/>
    <property type="match status" value="1"/>
</dbReference>
<dbReference type="PROSITE" id="PS50885">
    <property type="entry name" value="HAMP"/>
    <property type="match status" value="1"/>
</dbReference>
<dbReference type="CDD" id="cd18773">
    <property type="entry name" value="PDC1_HK_sensor"/>
    <property type="match status" value="1"/>
</dbReference>
<dbReference type="InterPro" id="IPR029151">
    <property type="entry name" value="Sensor-like_sf"/>
</dbReference>
<keyword evidence="5 9" id="KW-1133">Transmembrane helix</keyword>
<evidence type="ECO:0000259" key="10">
    <source>
        <dbReference type="PROSITE" id="PS50111"/>
    </source>
</evidence>
<dbReference type="CDD" id="cd11386">
    <property type="entry name" value="MCP_signal"/>
    <property type="match status" value="1"/>
</dbReference>
<dbReference type="GO" id="GO:0004888">
    <property type="term" value="F:transmembrane signaling receptor activity"/>
    <property type="evidence" value="ECO:0007669"/>
    <property type="project" value="TreeGrafter"/>
</dbReference>
<dbReference type="CDD" id="cd06225">
    <property type="entry name" value="HAMP"/>
    <property type="match status" value="1"/>
</dbReference>
<dbReference type="AlphaFoldDB" id="A0A9D1PIY4"/>
<keyword evidence="2" id="KW-1003">Cell membrane</keyword>
<evidence type="ECO:0000259" key="11">
    <source>
        <dbReference type="PROSITE" id="PS50885"/>
    </source>
</evidence>
<dbReference type="CDD" id="cd12912">
    <property type="entry name" value="PDC2_MCP_like"/>
    <property type="match status" value="1"/>
</dbReference>
<dbReference type="SUPFAM" id="SSF103190">
    <property type="entry name" value="Sensory domain-like"/>
    <property type="match status" value="1"/>
</dbReference>
<evidence type="ECO:0000256" key="3">
    <source>
        <dbReference type="ARBA" id="ARBA00022500"/>
    </source>
</evidence>
<feature type="transmembrane region" description="Helical" evidence="9">
    <location>
        <begin position="309"/>
        <end position="330"/>
    </location>
</feature>
<comment type="similarity">
    <text evidence="7">Belongs to the methyl-accepting chemotaxis (MCP) protein family.</text>
</comment>
<dbReference type="Pfam" id="PF00672">
    <property type="entry name" value="HAMP"/>
    <property type="match status" value="1"/>
</dbReference>
<dbReference type="InterPro" id="IPR004089">
    <property type="entry name" value="MCPsignal_dom"/>
</dbReference>
<keyword evidence="8" id="KW-0807">Transducer</keyword>
<dbReference type="GO" id="GO:0005886">
    <property type="term" value="C:plasma membrane"/>
    <property type="evidence" value="ECO:0007669"/>
    <property type="project" value="UniProtKB-SubCell"/>
</dbReference>
<evidence type="ECO:0000256" key="4">
    <source>
        <dbReference type="ARBA" id="ARBA00022692"/>
    </source>
</evidence>
<keyword evidence="3" id="KW-0145">Chemotaxis</keyword>
<evidence type="ECO:0000256" key="9">
    <source>
        <dbReference type="SAM" id="Phobius"/>
    </source>
</evidence>
<dbReference type="Gene3D" id="6.10.340.10">
    <property type="match status" value="1"/>
</dbReference>
<reference evidence="12" key="1">
    <citation type="journal article" date="2021" name="PeerJ">
        <title>Extensive microbial diversity within the chicken gut microbiome revealed by metagenomics and culture.</title>
        <authorList>
            <person name="Gilroy R."/>
            <person name="Ravi A."/>
            <person name="Getino M."/>
            <person name="Pursley I."/>
            <person name="Horton D.L."/>
            <person name="Alikhan N.F."/>
            <person name="Baker D."/>
            <person name="Gharbi K."/>
            <person name="Hall N."/>
            <person name="Watson M."/>
            <person name="Adriaenssens E.M."/>
            <person name="Foster-Nyarko E."/>
            <person name="Jarju S."/>
            <person name="Secka A."/>
            <person name="Antonio M."/>
            <person name="Oren A."/>
            <person name="Chaudhuri R.R."/>
            <person name="La Ragione R."/>
            <person name="Hildebrand F."/>
            <person name="Pallen M.J."/>
        </authorList>
    </citation>
    <scope>NUCLEOTIDE SEQUENCE</scope>
    <source>
        <strain evidence="12">CHK193-4272</strain>
    </source>
</reference>
<dbReference type="InterPro" id="IPR051310">
    <property type="entry name" value="MCP_chemotaxis"/>
</dbReference>
<evidence type="ECO:0000256" key="1">
    <source>
        <dbReference type="ARBA" id="ARBA00004651"/>
    </source>
</evidence>
<evidence type="ECO:0000313" key="12">
    <source>
        <dbReference type="EMBL" id="HIV61961.1"/>
    </source>
</evidence>
<dbReference type="Pfam" id="PF00015">
    <property type="entry name" value="MCPsignal"/>
    <property type="match status" value="1"/>
</dbReference>
<comment type="subcellular location">
    <subcellularLocation>
        <location evidence="1">Cell membrane</location>
        <topology evidence="1">Multi-pass membrane protein</topology>
    </subcellularLocation>
</comment>
<dbReference type="SMART" id="SM00304">
    <property type="entry name" value="HAMP"/>
    <property type="match status" value="1"/>
</dbReference>
<accession>A0A9D1PIY4</accession>
<dbReference type="Pfam" id="PF02743">
    <property type="entry name" value="dCache_1"/>
    <property type="match status" value="1"/>
</dbReference>
<proteinExistence type="inferred from homology"/>
<dbReference type="GO" id="GO:0006935">
    <property type="term" value="P:chemotaxis"/>
    <property type="evidence" value="ECO:0007669"/>
    <property type="project" value="UniProtKB-KW"/>
</dbReference>
<dbReference type="Gene3D" id="3.30.450.20">
    <property type="entry name" value="PAS domain"/>
    <property type="match status" value="2"/>
</dbReference>
<keyword evidence="6 9" id="KW-0472">Membrane</keyword>